<gene>
    <name evidence="2" type="ORF">A3I96_02125</name>
</gene>
<proteinExistence type="predicted"/>
<dbReference type="Gene3D" id="3.90.550.10">
    <property type="entry name" value="Spore Coat Polysaccharide Biosynthesis Protein SpsA, Chain A"/>
    <property type="match status" value="1"/>
</dbReference>
<feature type="domain" description="Glycosyltransferase 2-like" evidence="1">
    <location>
        <begin position="26"/>
        <end position="189"/>
    </location>
</feature>
<keyword evidence="2" id="KW-0808">Transferase</keyword>
<dbReference type="GO" id="GO:0016740">
    <property type="term" value="F:transferase activity"/>
    <property type="evidence" value="ECO:0007669"/>
    <property type="project" value="UniProtKB-KW"/>
</dbReference>
<evidence type="ECO:0000313" key="3">
    <source>
        <dbReference type="Proteomes" id="UP000177111"/>
    </source>
</evidence>
<sequence length="252" mass="28908">MKNTTGRLFPENIKNYSKLMAYNKISVIIPAFNEKRTLPRIISAVQDAELPLEKEIVIIDDGSNDGTREILEQYQNSCKIIFHGKNQGKGTAIRRGFKEATGDIIIIQDADLEYDPHEYRLLIGPILAGDADVVYGSRFITPFPRRILYFSHYIANKLVTFISNMLTGLNLSDMETGYKVFTRDAIEKILPNLKARRFGIEPELTAQVAQHNLRIYEVGISYKGRTYHEGKKINWKDGLAAIWHIIRFNIFR</sequence>
<dbReference type="Pfam" id="PF00535">
    <property type="entry name" value="Glycos_transf_2"/>
    <property type="match status" value="1"/>
</dbReference>
<dbReference type="InterPro" id="IPR029044">
    <property type="entry name" value="Nucleotide-diphossugar_trans"/>
</dbReference>
<evidence type="ECO:0000313" key="2">
    <source>
        <dbReference type="EMBL" id="OGN31073.1"/>
    </source>
</evidence>
<dbReference type="InterPro" id="IPR001173">
    <property type="entry name" value="Glyco_trans_2-like"/>
</dbReference>
<evidence type="ECO:0000259" key="1">
    <source>
        <dbReference type="Pfam" id="PF00535"/>
    </source>
</evidence>
<dbReference type="CDD" id="cd04179">
    <property type="entry name" value="DPM_DPG-synthase_like"/>
    <property type="match status" value="1"/>
</dbReference>
<dbReference type="PANTHER" id="PTHR48090">
    <property type="entry name" value="UNDECAPRENYL-PHOSPHATE 4-DEOXY-4-FORMAMIDO-L-ARABINOSE TRANSFERASE-RELATED"/>
    <property type="match status" value="1"/>
</dbReference>
<dbReference type="PANTHER" id="PTHR48090:SF7">
    <property type="entry name" value="RFBJ PROTEIN"/>
    <property type="match status" value="1"/>
</dbReference>
<dbReference type="Proteomes" id="UP000177111">
    <property type="component" value="Unassembled WGS sequence"/>
</dbReference>
<reference evidence="2 3" key="1">
    <citation type="journal article" date="2016" name="Nat. Commun.">
        <title>Thousands of microbial genomes shed light on interconnected biogeochemical processes in an aquifer system.</title>
        <authorList>
            <person name="Anantharaman K."/>
            <person name="Brown C.T."/>
            <person name="Hug L.A."/>
            <person name="Sharon I."/>
            <person name="Castelle C.J."/>
            <person name="Probst A.J."/>
            <person name="Thomas B.C."/>
            <person name="Singh A."/>
            <person name="Wilkins M.J."/>
            <person name="Karaoz U."/>
            <person name="Brodie E.L."/>
            <person name="Williams K.H."/>
            <person name="Hubbard S.S."/>
            <person name="Banfield J.F."/>
        </authorList>
    </citation>
    <scope>NUCLEOTIDE SEQUENCE [LARGE SCALE GENOMIC DNA]</scope>
</reference>
<dbReference type="AlphaFoldDB" id="A0A1F8H071"/>
<comment type="caution">
    <text evidence="2">The sequence shown here is derived from an EMBL/GenBank/DDBJ whole genome shotgun (WGS) entry which is preliminary data.</text>
</comment>
<name>A0A1F8H071_9BACT</name>
<dbReference type="EMBL" id="MGKT01000006">
    <property type="protein sequence ID" value="OGN31073.1"/>
    <property type="molecule type" value="Genomic_DNA"/>
</dbReference>
<protein>
    <submittedName>
        <fullName evidence="2">Glycosyl transferase</fullName>
    </submittedName>
</protein>
<dbReference type="InterPro" id="IPR050256">
    <property type="entry name" value="Glycosyltransferase_2"/>
</dbReference>
<dbReference type="SUPFAM" id="SSF53448">
    <property type="entry name" value="Nucleotide-diphospho-sugar transferases"/>
    <property type="match status" value="1"/>
</dbReference>
<accession>A0A1F8H071</accession>
<organism evidence="2 3">
    <name type="scientific">Candidatus Yanofskybacteria bacterium RIFCSPLOWO2_02_FULL_44_18</name>
    <dbReference type="NCBI Taxonomy" id="1802705"/>
    <lineage>
        <taxon>Bacteria</taxon>
        <taxon>Candidatus Yanofskyibacteriota</taxon>
    </lineage>
</organism>